<keyword evidence="2" id="KW-1185">Reference proteome</keyword>
<dbReference type="EMBL" id="KN833770">
    <property type="protein sequence ID" value="KIK20202.1"/>
    <property type="molecule type" value="Genomic_DNA"/>
</dbReference>
<dbReference type="AlphaFoldDB" id="A0A0C9ZCN3"/>
<proteinExistence type="predicted"/>
<dbReference type="Proteomes" id="UP000054018">
    <property type="component" value="Unassembled WGS sequence"/>
</dbReference>
<sequence length="107" mass="11889">MKQEHRCDWVAAAAFPERFLRFGAEQKLRAATLIPMVTLILISEVADATKAPSDTEIAKNHARRTGIVPDGWLSGRYNATSRTTSMCGIKTYNTSRKNEGQRVGRPP</sequence>
<evidence type="ECO:0000313" key="2">
    <source>
        <dbReference type="Proteomes" id="UP000054018"/>
    </source>
</evidence>
<dbReference type="HOGENOM" id="CLU_2211029_0_0_1"/>
<gene>
    <name evidence="1" type="ORF">PISMIDRAFT_657696</name>
</gene>
<evidence type="ECO:0000313" key="1">
    <source>
        <dbReference type="EMBL" id="KIK20202.1"/>
    </source>
</evidence>
<protein>
    <submittedName>
        <fullName evidence="1">Uncharacterized protein</fullName>
    </submittedName>
</protein>
<reference evidence="2" key="2">
    <citation type="submission" date="2015-01" db="EMBL/GenBank/DDBJ databases">
        <title>Evolutionary Origins and Diversification of the Mycorrhizal Mutualists.</title>
        <authorList>
            <consortium name="DOE Joint Genome Institute"/>
            <consortium name="Mycorrhizal Genomics Consortium"/>
            <person name="Kohler A."/>
            <person name="Kuo A."/>
            <person name="Nagy L.G."/>
            <person name="Floudas D."/>
            <person name="Copeland A."/>
            <person name="Barry K.W."/>
            <person name="Cichocki N."/>
            <person name="Veneault-Fourrey C."/>
            <person name="LaButti K."/>
            <person name="Lindquist E.A."/>
            <person name="Lipzen A."/>
            <person name="Lundell T."/>
            <person name="Morin E."/>
            <person name="Murat C."/>
            <person name="Riley R."/>
            <person name="Ohm R."/>
            <person name="Sun H."/>
            <person name="Tunlid A."/>
            <person name="Henrissat B."/>
            <person name="Grigoriev I.V."/>
            <person name="Hibbett D.S."/>
            <person name="Martin F."/>
        </authorList>
    </citation>
    <scope>NUCLEOTIDE SEQUENCE [LARGE SCALE GENOMIC DNA]</scope>
    <source>
        <strain evidence="2">441</strain>
    </source>
</reference>
<name>A0A0C9ZCN3_9AGAM</name>
<organism evidence="1 2">
    <name type="scientific">Pisolithus microcarpus 441</name>
    <dbReference type="NCBI Taxonomy" id="765257"/>
    <lineage>
        <taxon>Eukaryota</taxon>
        <taxon>Fungi</taxon>
        <taxon>Dikarya</taxon>
        <taxon>Basidiomycota</taxon>
        <taxon>Agaricomycotina</taxon>
        <taxon>Agaricomycetes</taxon>
        <taxon>Agaricomycetidae</taxon>
        <taxon>Boletales</taxon>
        <taxon>Sclerodermatineae</taxon>
        <taxon>Pisolithaceae</taxon>
        <taxon>Pisolithus</taxon>
    </lineage>
</organism>
<reference evidence="1 2" key="1">
    <citation type="submission" date="2014-04" db="EMBL/GenBank/DDBJ databases">
        <authorList>
            <consortium name="DOE Joint Genome Institute"/>
            <person name="Kuo A."/>
            <person name="Kohler A."/>
            <person name="Costa M.D."/>
            <person name="Nagy L.G."/>
            <person name="Floudas D."/>
            <person name="Copeland A."/>
            <person name="Barry K.W."/>
            <person name="Cichocki N."/>
            <person name="Veneault-Fourrey C."/>
            <person name="LaButti K."/>
            <person name="Lindquist E.A."/>
            <person name="Lipzen A."/>
            <person name="Lundell T."/>
            <person name="Morin E."/>
            <person name="Murat C."/>
            <person name="Sun H."/>
            <person name="Tunlid A."/>
            <person name="Henrissat B."/>
            <person name="Grigoriev I.V."/>
            <person name="Hibbett D.S."/>
            <person name="Martin F."/>
            <person name="Nordberg H.P."/>
            <person name="Cantor M.N."/>
            <person name="Hua S.X."/>
        </authorList>
    </citation>
    <scope>NUCLEOTIDE SEQUENCE [LARGE SCALE GENOMIC DNA]</scope>
    <source>
        <strain evidence="1 2">441</strain>
    </source>
</reference>
<accession>A0A0C9ZCN3</accession>